<feature type="region of interest" description="Disordered" evidence="2">
    <location>
        <begin position="1"/>
        <end position="22"/>
    </location>
</feature>
<dbReference type="SUPFAM" id="SSF53323">
    <property type="entry name" value="Pyruvate-ferredoxin oxidoreductase, PFOR, domain III"/>
    <property type="match status" value="1"/>
</dbReference>
<gene>
    <name evidence="4" type="ORF">MSL71_33710</name>
</gene>
<protein>
    <submittedName>
        <fullName evidence="4">Pyruvate ferredoxin/flavodoxin oxidoreductase</fullName>
    </submittedName>
</protein>
<keyword evidence="4" id="KW-0670">Pyruvate</keyword>
<evidence type="ECO:0000259" key="3">
    <source>
        <dbReference type="Pfam" id="PF01558"/>
    </source>
</evidence>
<keyword evidence="1" id="KW-0560">Oxidoreductase</keyword>
<evidence type="ECO:0000256" key="2">
    <source>
        <dbReference type="SAM" id="MobiDB-lite"/>
    </source>
</evidence>
<dbReference type="InterPro" id="IPR019752">
    <property type="entry name" value="Pyrv/ketoisovalerate_OxRed_cat"/>
</dbReference>
<keyword evidence="5" id="KW-1185">Reference proteome</keyword>
<name>A0A4U8YPL0_9BACT</name>
<reference evidence="4 5" key="1">
    <citation type="submission" date="2019-03" db="EMBL/GenBank/DDBJ databases">
        <authorList>
            <person name="Nijsse B."/>
        </authorList>
    </citation>
    <scope>NUCLEOTIDE SEQUENCE [LARGE SCALE GENOMIC DNA]</scope>
    <source>
        <strain evidence="4">Desulfoluna butyratoxydans MSL71</strain>
    </source>
</reference>
<evidence type="ECO:0000313" key="4">
    <source>
        <dbReference type="EMBL" id="VFQ45710.1"/>
    </source>
</evidence>
<dbReference type="InterPro" id="IPR002869">
    <property type="entry name" value="Pyrv_flavodox_OxRed_cen"/>
</dbReference>
<dbReference type="PANTHER" id="PTHR43854">
    <property type="entry name" value="INDOLEPYRUVATE OXIDOREDUCTASE SUBUNIT IORB"/>
    <property type="match status" value="1"/>
</dbReference>
<dbReference type="Gene3D" id="3.40.920.10">
    <property type="entry name" value="Pyruvate-ferredoxin oxidoreductase, PFOR, domain III"/>
    <property type="match status" value="1"/>
</dbReference>
<organism evidence="4 5">
    <name type="scientific">Desulfoluna butyratoxydans</name>
    <dbReference type="NCBI Taxonomy" id="231438"/>
    <lineage>
        <taxon>Bacteria</taxon>
        <taxon>Pseudomonadati</taxon>
        <taxon>Thermodesulfobacteriota</taxon>
        <taxon>Desulfobacteria</taxon>
        <taxon>Desulfobacterales</taxon>
        <taxon>Desulfolunaceae</taxon>
        <taxon>Desulfoluna</taxon>
    </lineage>
</organism>
<proteinExistence type="predicted"/>
<sequence length="225" mass="24001">MNDTGHARFQKNGHSLRHNLFSTQGDTHMDTKRLIIVAVGGQGNLLASRVLGEAALLQGIPVHMSEIHGMAQRGGVVESSIVFGDAESTIISDGEADVFVSFEPSEALRALGRCKEETVTITNLSPLPPFTVAIGKGVYPEIDKVTELLANKTRRLIAFDAVKLAEEAGNVLSVNMVLLGALIETGVLPISADAIREAISTKTKKAFVDVNLKAFELGFAEAAKH</sequence>
<dbReference type="Proteomes" id="UP000507962">
    <property type="component" value="Unassembled WGS sequence"/>
</dbReference>
<dbReference type="GO" id="GO:0016903">
    <property type="term" value="F:oxidoreductase activity, acting on the aldehyde or oxo group of donors"/>
    <property type="evidence" value="ECO:0007669"/>
    <property type="project" value="InterPro"/>
</dbReference>
<dbReference type="AlphaFoldDB" id="A0A4U8YPL0"/>
<accession>A0A4U8YPL0</accession>
<evidence type="ECO:0000313" key="5">
    <source>
        <dbReference type="Proteomes" id="UP000507962"/>
    </source>
</evidence>
<dbReference type="PANTHER" id="PTHR43854:SF1">
    <property type="entry name" value="INDOLEPYRUVATE OXIDOREDUCTASE SUBUNIT IORB"/>
    <property type="match status" value="1"/>
</dbReference>
<dbReference type="EMBL" id="CAADHO010000006">
    <property type="protein sequence ID" value="VFQ45710.1"/>
    <property type="molecule type" value="Genomic_DNA"/>
</dbReference>
<dbReference type="InterPro" id="IPR052198">
    <property type="entry name" value="IorB_Oxidoreductase"/>
</dbReference>
<feature type="domain" description="Pyruvate/ketoisovalerate oxidoreductase catalytic" evidence="3">
    <location>
        <begin position="40"/>
        <end position="219"/>
    </location>
</feature>
<evidence type="ECO:0000256" key="1">
    <source>
        <dbReference type="ARBA" id="ARBA00023002"/>
    </source>
</evidence>
<dbReference type="Pfam" id="PF01558">
    <property type="entry name" value="POR"/>
    <property type="match status" value="1"/>
</dbReference>
<feature type="compositionally biased region" description="Basic residues" evidence="2">
    <location>
        <begin position="8"/>
        <end position="17"/>
    </location>
</feature>